<dbReference type="AlphaFoldDB" id="U1LR41"/>
<comment type="caution">
    <text evidence="1">The sequence shown here is derived from an EMBL/GenBank/DDBJ whole genome shotgun (WGS) entry which is preliminary data.</text>
</comment>
<evidence type="ECO:0000313" key="2">
    <source>
        <dbReference type="Proteomes" id="UP000016462"/>
    </source>
</evidence>
<dbReference type="Proteomes" id="UP000016462">
    <property type="component" value="Unassembled WGS sequence"/>
</dbReference>
<dbReference type="EMBL" id="ASHR01000014">
    <property type="protein sequence ID" value="ERG64949.1"/>
    <property type="molecule type" value="Genomic_DNA"/>
</dbReference>
<dbReference type="RefSeq" id="WP_021009968.1">
    <property type="nucleotide sequence ID" value="NZ_ASHR01000014.1"/>
</dbReference>
<protein>
    <submittedName>
        <fullName evidence="1">Uncharacterized protein</fullName>
    </submittedName>
</protein>
<reference evidence="1 2" key="1">
    <citation type="journal article" date="2013" name="Genome Announc.">
        <title>First draft genome sequence from a member of the genus agrococcus, isolated from modern microbialites.</title>
        <authorList>
            <person name="White R.A.III."/>
            <person name="Grassa C.J."/>
            <person name="Suttle C.A."/>
        </authorList>
    </citation>
    <scope>NUCLEOTIDE SEQUENCE [LARGE SCALE GENOMIC DNA]</scope>
    <source>
        <strain evidence="1 2">RW1</strain>
    </source>
</reference>
<gene>
    <name evidence="1" type="ORF">L332_10910</name>
</gene>
<sequence length="148" mass="16381">MATWLGPALRFIGGNAVRYGPLALAWLQQNPDVADRIQEQVSKLRRSDAQSPEAMRKTLESMREQVEYLRDSADDGPERMRAKAWAASLTKLEHAVKMLSGGASKADLKRLRASIDRLRGEILDAFLAEQIEDAGGPAPLERGAQPER</sequence>
<accession>U1LR41</accession>
<name>U1LR41_9MICO</name>
<evidence type="ECO:0000313" key="1">
    <source>
        <dbReference type="EMBL" id="ERG64949.1"/>
    </source>
</evidence>
<organism evidence="1 2">
    <name type="scientific">Agrococcus pavilionensis RW1</name>
    <dbReference type="NCBI Taxonomy" id="1330458"/>
    <lineage>
        <taxon>Bacteria</taxon>
        <taxon>Bacillati</taxon>
        <taxon>Actinomycetota</taxon>
        <taxon>Actinomycetes</taxon>
        <taxon>Micrococcales</taxon>
        <taxon>Microbacteriaceae</taxon>
        <taxon>Agrococcus</taxon>
    </lineage>
</organism>
<proteinExistence type="predicted"/>
<dbReference type="OrthoDB" id="4793304at2"/>
<keyword evidence="2" id="KW-1185">Reference proteome</keyword>